<protein>
    <submittedName>
        <fullName evidence="2">Ricin-type beta-trefoil lectin protein</fullName>
    </submittedName>
</protein>
<dbReference type="Gene3D" id="2.80.10.50">
    <property type="match status" value="2"/>
</dbReference>
<dbReference type="PROSITE" id="PS50231">
    <property type="entry name" value="RICIN_B_LECTIN"/>
    <property type="match status" value="1"/>
</dbReference>
<dbReference type="GO" id="GO:0030246">
    <property type="term" value="F:carbohydrate binding"/>
    <property type="evidence" value="ECO:0007669"/>
    <property type="project" value="UniProtKB-KW"/>
</dbReference>
<keyword evidence="3" id="KW-1185">Reference proteome</keyword>
<organism evidence="2 3">
    <name type="scientific">Actinoplanes teichomyceticus</name>
    <dbReference type="NCBI Taxonomy" id="1867"/>
    <lineage>
        <taxon>Bacteria</taxon>
        <taxon>Bacillati</taxon>
        <taxon>Actinomycetota</taxon>
        <taxon>Actinomycetes</taxon>
        <taxon>Micromonosporales</taxon>
        <taxon>Micromonosporaceae</taxon>
        <taxon>Actinoplanes</taxon>
    </lineage>
</organism>
<keyword evidence="2" id="KW-0430">Lectin</keyword>
<dbReference type="SMART" id="SM00458">
    <property type="entry name" value="RICIN"/>
    <property type="match status" value="1"/>
</dbReference>
<dbReference type="CDD" id="cd00161">
    <property type="entry name" value="beta-trefoil_Ricin-like"/>
    <property type="match status" value="1"/>
</dbReference>
<evidence type="ECO:0000259" key="1">
    <source>
        <dbReference type="SMART" id="SM00458"/>
    </source>
</evidence>
<dbReference type="InterPro" id="IPR000772">
    <property type="entry name" value="Ricin_B_lectin"/>
</dbReference>
<dbReference type="Proteomes" id="UP000320239">
    <property type="component" value="Unassembled WGS sequence"/>
</dbReference>
<feature type="domain" description="Ricin B lectin" evidence="1">
    <location>
        <begin position="30"/>
        <end position="164"/>
    </location>
</feature>
<evidence type="ECO:0000313" key="3">
    <source>
        <dbReference type="Proteomes" id="UP000320239"/>
    </source>
</evidence>
<evidence type="ECO:0000313" key="2">
    <source>
        <dbReference type="EMBL" id="TWG12828.1"/>
    </source>
</evidence>
<dbReference type="InterPro" id="IPR035992">
    <property type="entry name" value="Ricin_B-like_lectins"/>
</dbReference>
<gene>
    <name evidence="2" type="ORF">FHX34_105696</name>
</gene>
<dbReference type="AlphaFoldDB" id="A0A561VMJ0"/>
<proteinExistence type="predicted"/>
<dbReference type="EMBL" id="VIWY01000005">
    <property type="protein sequence ID" value="TWG12828.1"/>
    <property type="molecule type" value="Genomic_DNA"/>
</dbReference>
<sequence>MSVRLLRRAAIALLTVGVVLGFSAVPASANGVDQLRRQNGNVCVVVRGAAENAPAVLTTCANYADQKWNAVEHTGGWWSFHNENSGKCLAVHGTANDTQAVQTTCALSQNPDQRWWLEVFGDDLWGFRNVNSGKCLVGKGAAGGRVVQSTCDGDRYTDQRWYHGGVQL</sequence>
<dbReference type="SUPFAM" id="SSF50370">
    <property type="entry name" value="Ricin B-like lectins"/>
    <property type="match status" value="1"/>
</dbReference>
<dbReference type="Pfam" id="PF14200">
    <property type="entry name" value="RicinB_lectin_2"/>
    <property type="match status" value="1"/>
</dbReference>
<name>A0A561VMJ0_ACTTI</name>
<accession>A0A561VMJ0</accession>
<comment type="caution">
    <text evidence="2">The sequence shown here is derived from an EMBL/GenBank/DDBJ whole genome shotgun (WGS) entry which is preliminary data.</text>
</comment>
<reference evidence="2 3" key="1">
    <citation type="submission" date="2019-06" db="EMBL/GenBank/DDBJ databases">
        <title>Sequencing the genomes of 1000 actinobacteria strains.</title>
        <authorList>
            <person name="Klenk H.-P."/>
        </authorList>
    </citation>
    <scope>NUCLEOTIDE SEQUENCE [LARGE SCALE GENOMIC DNA]</scope>
    <source>
        <strain evidence="2 3">DSM 43866</strain>
    </source>
</reference>
<dbReference type="RefSeq" id="WP_122978649.1">
    <property type="nucleotide sequence ID" value="NZ_BOMX01000088.1"/>
</dbReference>
<dbReference type="OrthoDB" id="3396907at2"/>